<proteinExistence type="predicted"/>
<dbReference type="Gene3D" id="2.60.120.10">
    <property type="entry name" value="Jelly Rolls"/>
    <property type="match status" value="1"/>
</dbReference>
<name>A0ABU2KM50_9FLAO</name>
<keyword evidence="3" id="KW-1185">Reference proteome</keyword>
<dbReference type="SUPFAM" id="SSF51182">
    <property type="entry name" value="RmlC-like cupins"/>
    <property type="match status" value="1"/>
</dbReference>
<dbReference type="Pfam" id="PF05523">
    <property type="entry name" value="FdtA"/>
    <property type="match status" value="1"/>
</dbReference>
<dbReference type="RefSeq" id="WP_311402682.1">
    <property type="nucleotide sequence ID" value="NZ_JAVRBG010000018.1"/>
</dbReference>
<reference evidence="3" key="1">
    <citation type="submission" date="2023-07" db="EMBL/GenBank/DDBJ databases">
        <title>Isolating and identifying novel microbial strains from the Mariana Trench.</title>
        <authorList>
            <person name="Fu H."/>
        </authorList>
    </citation>
    <scope>NUCLEOTIDE SEQUENCE [LARGE SCALE GENOMIC DNA]</scope>
    <source>
        <strain evidence="3">T-y2</strain>
    </source>
</reference>
<dbReference type="CDD" id="cd20292">
    <property type="entry name" value="cupin_QdtA-like"/>
    <property type="match status" value="1"/>
</dbReference>
<dbReference type="Proteomes" id="UP001182991">
    <property type="component" value="Unassembled WGS sequence"/>
</dbReference>
<protein>
    <submittedName>
        <fullName evidence="2">FdtA/QdtA family cupin domain-containing protein</fullName>
    </submittedName>
</protein>
<dbReference type="InterPro" id="IPR011051">
    <property type="entry name" value="RmlC_Cupin_sf"/>
</dbReference>
<organism evidence="2 3">
    <name type="scientific">Mesonia ostreae</name>
    <dbReference type="NCBI Taxonomy" id="861110"/>
    <lineage>
        <taxon>Bacteria</taxon>
        <taxon>Pseudomonadati</taxon>
        <taxon>Bacteroidota</taxon>
        <taxon>Flavobacteriia</taxon>
        <taxon>Flavobacteriales</taxon>
        <taxon>Flavobacteriaceae</taxon>
        <taxon>Mesonia</taxon>
    </lineage>
</organism>
<dbReference type="EMBL" id="JAVRBG010000018">
    <property type="protein sequence ID" value="MDT0295754.1"/>
    <property type="molecule type" value="Genomic_DNA"/>
</dbReference>
<sequence>MNKPEIIKLTKITDERGNLTFLQNGIGLPFALKRLFWTYDLKTHEIRGGHAYRKQNELICVVSGSADIIITYKDEQREVFSLNQADKALFVPANFWRHIENFATNTVLLHFSDSSYNEGDYIRNMNKYLSNE</sequence>
<evidence type="ECO:0000313" key="3">
    <source>
        <dbReference type="Proteomes" id="UP001182991"/>
    </source>
</evidence>
<evidence type="ECO:0000313" key="2">
    <source>
        <dbReference type="EMBL" id="MDT0295754.1"/>
    </source>
</evidence>
<dbReference type="InterPro" id="IPR014710">
    <property type="entry name" value="RmlC-like_jellyroll"/>
</dbReference>
<evidence type="ECO:0000259" key="1">
    <source>
        <dbReference type="Pfam" id="PF05523"/>
    </source>
</evidence>
<dbReference type="InterPro" id="IPR008894">
    <property type="entry name" value="QdtA_cupin_dom"/>
</dbReference>
<feature type="domain" description="Sugar 3,4-ketoisomerase QdtA cupin" evidence="1">
    <location>
        <begin position="4"/>
        <end position="130"/>
    </location>
</feature>
<accession>A0ABU2KM50</accession>
<comment type="caution">
    <text evidence="2">The sequence shown here is derived from an EMBL/GenBank/DDBJ whole genome shotgun (WGS) entry which is preliminary data.</text>
</comment>
<gene>
    <name evidence="2" type="ORF">RLT85_14065</name>
</gene>